<dbReference type="InterPro" id="IPR006102">
    <property type="entry name" value="Ig-like_GH2"/>
</dbReference>
<sequence>MKKKSLLLVCIVVSFQCFSQTKILFDDGWRFHRGDVENASQINYNDGDWRTIDLPHDWSIEDLPGTQSPFSPDAINGVSVGFTTGGIGWYRKTFTLPLVGRKPKTAGADERIIILFDGVYMNADVWINGAHLGNHPYGYTSFYYDITDKVNRNGKNVIAVQVKNVGANSRWYAGSGINRHVWLIQTSPVHVAQWGTFLTTPEVSPASAKINAGIVVVNETNAAANVTVVTRIVNPKGVEVARASNRQTIAANNSSHFNNRMSVKSPDLWSTKIPHLYNAIIELYVDGKQTDQQTTAFGIRKISFDATNGFMLNDKPMKLRGGCFHIDNGPLGAKSLDRAEIRRVALLKASGFNAIRCSHNPPAAAFLAACDSLGMLVIDEAFDCWTEGKNPDDYHVYFKDWWQRDLQSMVLRDRNHPSIIMWSIGNEIPGMDRPSIADTAKLLANYVRSLDNTRPVTAAANSVSDKKDPFFAALDVSGYNYAKDKYVSDHQRKPGRIMVATESYALEQFDYWMNVVDHPWIIGDFVWTGYDYIGESSIGWYGYPQSKNLFYPWNLAWCGDIDICGWKRPQSFYRDALWKKNQLSVFVKPLHPSFPVNTKKSEWSKWNWEDVISNWSFDLNADSLKENPDALFEINVYSSCDEVELFLNGKSLGKKNTNRSTKFMAVYHTPFEPGQLKAIGYDHGKKVNTYILNTAEKPSLIHLSADRKVISADNQDLSYVTVELVDKKGKLNPNAENLVHFEIEGPGTIAGVGNANPVSVESYQLPQRKAWQGKCMVIIKSKKQAGKIILKASSPGLQPAQFMIQAQ</sequence>
<feature type="domain" description="Glycoside hydrolase family 2 catalytic" evidence="6">
    <location>
        <begin position="309"/>
        <end position="471"/>
    </location>
</feature>
<feature type="domain" description="Glycoside hydrolase family 2" evidence="9">
    <location>
        <begin position="701"/>
        <end position="801"/>
    </location>
</feature>
<evidence type="ECO:0000259" key="7">
    <source>
        <dbReference type="Pfam" id="PF02837"/>
    </source>
</evidence>
<feature type="domain" description="DUF4982" evidence="8">
    <location>
        <begin position="633"/>
        <end position="687"/>
    </location>
</feature>
<dbReference type="Proteomes" id="UP000267223">
    <property type="component" value="Unassembled WGS sequence"/>
</dbReference>
<accession>A0A3M9NQR1</accession>
<dbReference type="Pfam" id="PF02836">
    <property type="entry name" value="Glyco_hydro_2_C"/>
    <property type="match status" value="1"/>
</dbReference>
<dbReference type="SUPFAM" id="SSF49303">
    <property type="entry name" value="beta-Galactosidase/glucuronidase domain"/>
    <property type="match status" value="1"/>
</dbReference>
<dbReference type="InterPro" id="IPR013783">
    <property type="entry name" value="Ig-like_fold"/>
</dbReference>
<comment type="similarity">
    <text evidence="1">Belongs to the glycosyl hydrolase 2 family.</text>
</comment>
<comment type="caution">
    <text evidence="10">The sequence shown here is derived from an EMBL/GenBank/DDBJ whole genome shotgun (WGS) entry which is preliminary data.</text>
</comment>
<organism evidence="10 11">
    <name type="scientific">Hanamia caeni</name>
    <dbReference type="NCBI Taxonomy" id="2294116"/>
    <lineage>
        <taxon>Bacteria</taxon>
        <taxon>Pseudomonadati</taxon>
        <taxon>Bacteroidota</taxon>
        <taxon>Chitinophagia</taxon>
        <taxon>Chitinophagales</taxon>
        <taxon>Chitinophagaceae</taxon>
        <taxon>Hanamia</taxon>
    </lineage>
</organism>
<dbReference type="EMBL" id="RJJR01000001">
    <property type="protein sequence ID" value="RNI40024.1"/>
    <property type="molecule type" value="Genomic_DNA"/>
</dbReference>
<dbReference type="RefSeq" id="WP_123118915.1">
    <property type="nucleotide sequence ID" value="NZ_RJJR01000001.1"/>
</dbReference>
<dbReference type="InterPro" id="IPR032311">
    <property type="entry name" value="DUF4982"/>
</dbReference>
<evidence type="ECO:0000256" key="2">
    <source>
        <dbReference type="ARBA" id="ARBA00022801"/>
    </source>
</evidence>
<dbReference type="Pfam" id="PF02837">
    <property type="entry name" value="Glyco_hydro_2_N"/>
    <property type="match status" value="1"/>
</dbReference>
<evidence type="ECO:0000313" key="11">
    <source>
        <dbReference type="Proteomes" id="UP000267223"/>
    </source>
</evidence>
<dbReference type="GO" id="GO:0005975">
    <property type="term" value="P:carbohydrate metabolic process"/>
    <property type="evidence" value="ECO:0007669"/>
    <property type="project" value="InterPro"/>
</dbReference>
<dbReference type="InterPro" id="IPR036156">
    <property type="entry name" value="Beta-gal/glucu_dom_sf"/>
</dbReference>
<evidence type="ECO:0000259" key="9">
    <source>
        <dbReference type="Pfam" id="PF18565"/>
    </source>
</evidence>
<keyword evidence="11" id="KW-1185">Reference proteome</keyword>
<dbReference type="PRINTS" id="PR00132">
    <property type="entry name" value="GLHYDRLASE2"/>
</dbReference>
<dbReference type="PANTHER" id="PTHR42732">
    <property type="entry name" value="BETA-GALACTOSIDASE"/>
    <property type="match status" value="1"/>
</dbReference>
<dbReference type="InterPro" id="IPR017853">
    <property type="entry name" value="GH"/>
</dbReference>
<dbReference type="InterPro" id="IPR006104">
    <property type="entry name" value="Glyco_hydro_2_N"/>
</dbReference>
<name>A0A3M9NQR1_9BACT</name>
<dbReference type="Gene3D" id="2.60.120.260">
    <property type="entry name" value="Galactose-binding domain-like"/>
    <property type="match status" value="1"/>
</dbReference>
<dbReference type="InterPro" id="IPR023232">
    <property type="entry name" value="Glyco_hydro_2_AS"/>
</dbReference>
<evidence type="ECO:0000313" key="10">
    <source>
        <dbReference type="EMBL" id="RNI40024.1"/>
    </source>
</evidence>
<dbReference type="AlphaFoldDB" id="A0A3M9NQR1"/>
<evidence type="ECO:0000256" key="1">
    <source>
        <dbReference type="ARBA" id="ARBA00007401"/>
    </source>
</evidence>
<dbReference type="Pfam" id="PF18565">
    <property type="entry name" value="Glyco_hydro2_C5"/>
    <property type="match status" value="1"/>
</dbReference>
<dbReference type="InterPro" id="IPR040605">
    <property type="entry name" value="Glyco_hydro2_dom5"/>
</dbReference>
<proteinExistence type="inferred from homology"/>
<dbReference type="InterPro" id="IPR006101">
    <property type="entry name" value="Glyco_hydro_2"/>
</dbReference>
<dbReference type="PROSITE" id="PS00608">
    <property type="entry name" value="GLYCOSYL_HYDROL_F2_2"/>
    <property type="match status" value="1"/>
</dbReference>
<evidence type="ECO:0000259" key="6">
    <source>
        <dbReference type="Pfam" id="PF02836"/>
    </source>
</evidence>
<reference evidence="10 11" key="1">
    <citation type="submission" date="2018-11" db="EMBL/GenBank/DDBJ databases">
        <title>Draft genome sequence of Ferruginibacter sp. BO-59.</title>
        <authorList>
            <person name="Im W.T."/>
        </authorList>
    </citation>
    <scope>NUCLEOTIDE SEQUENCE [LARGE SCALE GENOMIC DNA]</scope>
    <source>
        <strain evidence="10 11">BO-59</strain>
    </source>
</reference>
<evidence type="ECO:0000259" key="8">
    <source>
        <dbReference type="Pfam" id="PF16355"/>
    </source>
</evidence>
<feature type="chain" id="PRO_5017978386" evidence="4">
    <location>
        <begin position="20"/>
        <end position="807"/>
    </location>
</feature>
<dbReference type="OrthoDB" id="9801077at2"/>
<dbReference type="GO" id="GO:0004553">
    <property type="term" value="F:hydrolase activity, hydrolyzing O-glycosyl compounds"/>
    <property type="evidence" value="ECO:0007669"/>
    <property type="project" value="InterPro"/>
</dbReference>
<evidence type="ECO:0000259" key="5">
    <source>
        <dbReference type="Pfam" id="PF00703"/>
    </source>
</evidence>
<feature type="domain" description="Glycosyl hydrolases family 2 sugar binding" evidence="7">
    <location>
        <begin position="49"/>
        <end position="181"/>
    </location>
</feature>
<keyword evidence="3" id="KW-0326">Glycosidase</keyword>
<keyword evidence="4" id="KW-0732">Signal</keyword>
<dbReference type="Gene3D" id="2.60.40.10">
    <property type="entry name" value="Immunoglobulins"/>
    <property type="match status" value="3"/>
</dbReference>
<protein>
    <submittedName>
        <fullName evidence="10">DUF4982 domain-containing protein</fullName>
    </submittedName>
</protein>
<dbReference type="InterPro" id="IPR008979">
    <property type="entry name" value="Galactose-bd-like_sf"/>
</dbReference>
<dbReference type="InterPro" id="IPR006103">
    <property type="entry name" value="Glyco_hydro_2_cat"/>
</dbReference>
<evidence type="ECO:0000256" key="4">
    <source>
        <dbReference type="SAM" id="SignalP"/>
    </source>
</evidence>
<dbReference type="SUPFAM" id="SSF49785">
    <property type="entry name" value="Galactose-binding domain-like"/>
    <property type="match status" value="1"/>
</dbReference>
<feature type="domain" description="Glycoside hydrolase family 2 immunoglobulin-like beta-sandwich" evidence="5">
    <location>
        <begin position="197"/>
        <end position="300"/>
    </location>
</feature>
<dbReference type="PANTHER" id="PTHR42732:SF1">
    <property type="entry name" value="BETA-MANNOSIDASE"/>
    <property type="match status" value="1"/>
</dbReference>
<dbReference type="Pfam" id="PF16355">
    <property type="entry name" value="DUF4982"/>
    <property type="match status" value="1"/>
</dbReference>
<dbReference type="Pfam" id="PF00703">
    <property type="entry name" value="Glyco_hydro_2"/>
    <property type="match status" value="1"/>
</dbReference>
<dbReference type="SUPFAM" id="SSF51445">
    <property type="entry name" value="(Trans)glycosidases"/>
    <property type="match status" value="1"/>
</dbReference>
<evidence type="ECO:0000256" key="3">
    <source>
        <dbReference type="ARBA" id="ARBA00023295"/>
    </source>
</evidence>
<feature type="signal peptide" evidence="4">
    <location>
        <begin position="1"/>
        <end position="19"/>
    </location>
</feature>
<keyword evidence="2" id="KW-0378">Hydrolase</keyword>
<dbReference type="Gene3D" id="3.20.20.80">
    <property type="entry name" value="Glycosidases"/>
    <property type="match status" value="1"/>
</dbReference>
<gene>
    <name evidence="10" type="ORF">EFY79_01610</name>
</gene>
<dbReference type="InterPro" id="IPR051913">
    <property type="entry name" value="GH2_Domain-Containing"/>
</dbReference>